<proteinExistence type="predicted"/>
<name>A0A2A9NN01_9AGAR</name>
<keyword evidence="1" id="KW-1133">Transmembrane helix</keyword>
<keyword evidence="1" id="KW-0472">Membrane</keyword>
<keyword evidence="1" id="KW-0812">Transmembrane</keyword>
<reference evidence="4 5" key="1">
    <citation type="submission" date="2014-02" db="EMBL/GenBank/DDBJ databases">
        <title>Transposable element dynamics among asymbiotic and ectomycorrhizal Amanita fungi.</title>
        <authorList>
            <consortium name="DOE Joint Genome Institute"/>
            <person name="Hess J."/>
            <person name="Skrede I."/>
            <person name="Wolfe B."/>
            <person name="LaButti K."/>
            <person name="Ohm R.A."/>
            <person name="Grigoriev I.V."/>
            <person name="Pringle A."/>
        </authorList>
    </citation>
    <scope>NUCLEOTIDE SEQUENCE [LARGE SCALE GENOMIC DNA]</scope>
    <source>
        <strain evidence="4 5">SKay4041</strain>
    </source>
</reference>
<dbReference type="Proteomes" id="UP000242287">
    <property type="component" value="Unassembled WGS sequence"/>
</dbReference>
<evidence type="ECO:0000256" key="2">
    <source>
        <dbReference type="SAM" id="SignalP"/>
    </source>
</evidence>
<dbReference type="EMBL" id="KZ302041">
    <property type="protein sequence ID" value="PFH49053.1"/>
    <property type="molecule type" value="Genomic_DNA"/>
</dbReference>
<dbReference type="STRING" id="703135.A0A2A9NN01"/>
<keyword evidence="5" id="KW-1185">Reference proteome</keyword>
<dbReference type="GO" id="GO:0016787">
    <property type="term" value="F:hydrolase activity"/>
    <property type="evidence" value="ECO:0007669"/>
    <property type="project" value="UniProtKB-KW"/>
</dbReference>
<evidence type="ECO:0000313" key="4">
    <source>
        <dbReference type="EMBL" id="PFH49053.1"/>
    </source>
</evidence>
<dbReference type="GO" id="GO:0009277">
    <property type="term" value="C:fungal-type cell wall"/>
    <property type="evidence" value="ECO:0007669"/>
    <property type="project" value="TreeGrafter"/>
</dbReference>
<dbReference type="AlphaFoldDB" id="A0A2A9NN01"/>
<keyword evidence="2" id="KW-0732">Signal</keyword>
<gene>
    <name evidence="4" type="ORF">AMATHDRAFT_5249</name>
</gene>
<feature type="domain" description="Asl1-like glycosyl hydrolase catalytic" evidence="3">
    <location>
        <begin position="81"/>
        <end position="311"/>
    </location>
</feature>
<feature type="transmembrane region" description="Helical" evidence="1">
    <location>
        <begin position="367"/>
        <end position="386"/>
    </location>
</feature>
<dbReference type="InterPro" id="IPR017853">
    <property type="entry name" value="GH"/>
</dbReference>
<dbReference type="PANTHER" id="PTHR34154:SF3">
    <property type="entry name" value="ALKALI-SENSITIVE LINKAGE PROTEIN 1"/>
    <property type="match status" value="1"/>
</dbReference>
<dbReference type="Gene3D" id="3.20.20.80">
    <property type="entry name" value="Glycosidases"/>
    <property type="match status" value="1"/>
</dbReference>
<dbReference type="PANTHER" id="PTHR34154">
    <property type="entry name" value="ALKALI-SENSITIVE LINKAGE PROTEIN 1"/>
    <property type="match status" value="1"/>
</dbReference>
<sequence length="387" mass="41749">MRVSPALPGSVALFVSSVVAHTLPSTAARPATSVTNATTSVVSSATPSLTGTSTFTSIATPTPSIVPGVSAETVKKNKKRGLAFAAGDTPDDIINANQTKGLISWQYNWASIPPTYLATANIPYVPMQWGSGDIQTLADNIRAQDAKVVLAFNEPDFDVQSNIRPTDAALLWKQYIQPLKDLGVRLGAPAVTAAPTGRPWLTQFFKACDECTIDFLPIHWYGSGVGAFTDYVYDVHNAFPQYPIWITEYAEISPNVTVVLDFMNQTTTLLESLDWVERYSWFGYFRPKPDDFQSYNLLDDDGSLNALGQFYIGAKTIHTSIIPPGPSYVTVSGVDNPTQGLVTTYPAYASDAMSAWNILGIGSSASTATGVLGALVSFVLGMFWILF</sequence>
<protein>
    <submittedName>
        <fullName evidence="4">Glycoside hydrolase family 128 protein</fullName>
    </submittedName>
</protein>
<evidence type="ECO:0000313" key="5">
    <source>
        <dbReference type="Proteomes" id="UP000242287"/>
    </source>
</evidence>
<evidence type="ECO:0000259" key="3">
    <source>
        <dbReference type="Pfam" id="PF11790"/>
    </source>
</evidence>
<dbReference type="GO" id="GO:0071966">
    <property type="term" value="P:fungal-type cell wall polysaccharide metabolic process"/>
    <property type="evidence" value="ECO:0007669"/>
    <property type="project" value="TreeGrafter"/>
</dbReference>
<dbReference type="OrthoDB" id="43654at2759"/>
<feature type="chain" id="PRO_5012653994" evidence="2">
    <location>
        <begin position="29"/>
        <end position="387"/>
    </location>
</feature>
<accession>A0A2A9NN01</accession>
<evidence type="ECO:0000256" key="1">
    <source>
        <dbReference type="SAM" id="Phobius"/>
    </source>
</evidence>
<dbReference type="InterPro" id="IPR024655">
    <property type="entry name" value="Asl1_glyco_hydro_catalytic"/>
</dbReference>
<dbReference type="InterPro" id="IPR053183">
    <property type="entry name" value="ASL1"/>
</dbReference>
<organism evidence="4 5">
    <name type="scientific">Amanita thiersii Skay4041</name>
    <dbReference type="NCBI Taxonomy" id="703135"/>
    <lineage>
        <taxon>Eukaryota</taxon>
        <taxon>Fungi</taxon>
        <taxon>Dikarya</taxon>
        <taxon>Basidiomycota</taxon>
        <taxon>Agaricomycotina</taxon>
        <taxon>Agaricomycetes</taxon>
        <taxon>Agaricomycetidae</taxon>
        <taxon>Agaricales</taxon>
        <taxon>Pluteineae</taxon>
        <taxon>Amanitaceae</taxon>
        <taxon>Amanita</taxon>
    </lineage>
</organism>
<dbReference type="Pfam" id="PF11790">
    <property type="entry name" value="Glyco_hydro_cc"/>
    <property type="match status" value="1"/>
</dbReference>
<keyword evidence="4" id="KW-0378">Hydrolase</keyword>
<dbReference type="SUPFAM" id="SSF51445">
    <property type="entry name" value="(Trans)glycosidases"/>
    <property type="match status" value="1"/>
</dbReference>
<feature type="signal peptide" evidence="2">
    <location>
        <begin position="1"/>
        <end position="28"/>
    </location>
</feature>